<evidence type="ECO:0000313" key="2">
    <source>
        <dbReference type="EMBL" id="TDQ38238.1"/>
    </source>
</evidence>
<feature type="transmembrane region" description="Helical" evidence="1">
    <location>
        <begin position="318"/>
        <end position="337"/>
    </location>
</feature>
<keyword evidence="3" id="KW-1185">Reference proteome</keyword>
<dbReference type="Proteomes" id="UP000294575">
    <property type="component" value="Unassembled WGS sequence"/>
</dbReference>
<feature type="transmembrane region" description="Helical" evidence="1">
    <location>
        <begin position="52"/>
        <end position="71"/>
    </location>
</feature>
<feature type="transmembrane region" description="Helical" evidence="1">
    <location>
        <begin position="251"/>
        <end position="270"/>
    </location>
</feature>
<keyword evidence="1" id="KW-0472">Membrane</keyword>
<feature type="transmembrane region" description="Helical" evidence="1">
    <location>
        <begin position="196"/>
        <end position="215"/>
    </location>
</feature>
<dbReference type="OrthoDB" id="6372248at2"/>
<dbReference type="EMBL" id="SNYK01000005">
    <property type="protein sequence ID" value="TDQ38238.1"/>
    <property type="molecule type" value="Genomic_DNA"/>
</dbReference>
<feature type="transmembrane region" description="Helical" evidence="1">
    <location>
        <begin position="133"/>
        <end position="155"/>
    </location>
</feature>
<name>A0A4R6TWL2_9GAMM</name>
<feature type="transmembrane region" description="Helical" evidence="1">
    <location>
        <begin position="276"/>
        <end position="297"/>
    </location>
</feature>
<feature type="transmembrane region" description="Helical" evidence="1">
    <location>
        <begin position="221"/>
        <end position="239"/>
    </location>
</feature>
<dbReference type="AlphaFoldDB" id="A0A4R6TWL2"/>
<sequence>MTETKSLNKKIQARQWLFPLASLYAMLVLPLSVVSMLGQIHWLPGLANPHVHAHELIFGVAFLVICGYLLGNVERKKLLWLTACWLLARISFWLLGFHPLGSLFAAGAAFMLAQQVVPAFWRASKWQNRSVAPMVALVGLLTAVAGADASVFAALLPHALIVLSALMFFMGGRVIAPVLASFWLQQNVRMGNRVQPNVEGAGLVALALGFLLQVLDVLPVIKGLLLLLAGGIIAVRILRWQPWLYRSRPDILFLFAGYCGLALGVFLLGLREFVPVAQLLATHAVTVAALGVLMVTIMARVTVVKLYKDANALKSSHVASGLLVLAAIARLLAPLLPAAYMPLLHSAMLCWSLGFAVLLSVLWRCR</sequence>
<feature type="transmembrane region" description="Helical" evidence="1">
    <location>
        <begin position="103"/>
        <end position="121"/>
    </location>
</feature>
<comment type="caution">
    <text evidence="2">The sequence shown here is derived from an EMBL/GenBank/DDBJ whole genome shotgun (WGS) entry which is preliminary data.</text>
</comment>
<feature type="transmembrane region" description="Helical" evidence="1">
    <location>
        <begin position="21"/>
        <end position="40"/>
    </location>
</feature>
<organism evidence="2 3">
    <name type="scientific">Thiopseudomonas denitrificans</name>
    <dbReference type="NCBI Taxonomy" id="1501432"/>
    <lineage>
        <taxon>Bacteria</taxon>
        <taxon>Pseudomonadati</taxon>
        <taxon>Pseudomonadota</taxon>
        <taxon>Gammaproteobacteria</taxon>
        <taxon>Pseudomonadales</taxon>
        <taxon>Pseudomonadaceae</taxon>
        <taxon>Thiopseudomonas</taxon>
    </lineage>
</organism>
<proteinExistence type="predicted"/>
<feature type="transmembrane region" description="Helical" evidence="1">
    <location>
        <begin position="343"/>
        <end position="363"/>
    </location>
</feature>
<protein>
    <submittedName>
        <fullName evidence="2">Uncharacterized protein involved in response to NO</fullName>
    </submittedName>
</protein>
<accession>A0A4R6TWL2</accession>
<keyword evidence="1" id="KW-0812">Transmembrane</keyword>
<evidence type="ECO:0000256" key="1">
    <source>
        <dbReference type="SAM" id="Phobius"/>
    </source>
</evidence>
<reference evidence="2 3" key="1">
    <citation type="submission" date="2019-03" db="EMBL/GenBank/DDBJ databases">
        <title>Genomic Encyclopedia of Type Strains, Phase IV (KMG-IV): sequencing the most valuable type-strain genomes for metagenomic binning, comparative biology and taxonomic classification.</title>
        <authorList>
            <person name="Goeker M."/>
        </authorList>
    </citation>
    <scope>NUCLEOTIDE SEQUENCE [LARGE SCALE GENOMIC DNA]</scope>
    <source>
        <strain evidence="2 3">DSM 28679</strain>
    </source>
</reference>
<keyword evidence="1" id="KW-1133">Transmembrane helix</keyword>
<gene>
    <name evidence="2" type="ORF">DFQ45_105149</name>
</gene>
<feature type="transmembrane region" description="Helical" evidence="1">
    <location>
        <begin position="78"/>
        <end position="97"/>
    </location>
</feature>
<dbReference type="InterPro" id="IPR010266">
    <property type="entry name" value="NnrS"/>
</dbReference>
<dbReference type="RefSeq" id="WP_101497241.1">
    <property type="nucleotide sequence ID" value="NZ_LNJZ01000008.1"/>
</dbReference>
<evidence type="ECO:0000313" key="3">
    <source>
        <dbReference type="Proteomes" id="UP000294575"/>
    </source>
</evidence>
<dbReference type="Pfam" id="PF05940">
    <property type="entry name" value="NnrS"/>
    <property type="match status" value="1"/>
</dbReference>
<feature type="transmembrane region" description="Helical" evidence="1">
    <location>
        <begin position="161"/>
        <end position="184"/>
    </location>
</feature>